<keyword evidence="2" id="KW-0808">Transferase</keyword>
<dbReference type="InterPro" id="IPR051908">
    <property type="entry name" value="Ribosomal_N-acetyltransferase"/>
</dbReference>
<feature type="non-terminal residue" evidence="2">
    <location>
        <position position="1"/>
    </location>
</feature>
<dbReference type="SUPFAM" id="SSF55729">
    <property type="entry name" value="Acyl-CoA N-acyltransferases (Nat)"/>
    <property type="match status" value="1"/>
</dbReference>
<name>A0ABW3MN65_9PSEU</name>
<dbReference type="Gene3D" id="3.40.630.30">
    <property type="match status" value="1"/>
</dbReference>
<dbReference type="EC" id="2.3.-.-" evidence="2"/>
<dbReference type="InterPro" id="IPR016181">
    <property type="entry name" value="Acyl_CoA_acyltransferase"/>
</dbReference>
<reference evidence="3" key="1">
    <citation type="journal article" date="2019" name="Int. J. Syst. Evol. Microbiol.">
        <title>The Global Catalogue of Microorganisms (GCM) 10K type strain sequencing project: providing services to taxonomists for standard genome sequencing and annotation.</title>
        <authorList>
            <consortium name="The Broad Institute Genomics Platform"/>
            <consortium name="The Broad Institute Genome Sequencing Center for Infectious Disease"/>
            <person name="Wu L."/>
            <person name="Ma J."/>
        </authorList>
    </citation>
    <scope>NUCLEOTIDE SEQUENCE [LARGE SCALE GENOMIC DNA]</scope>
    <source>
        <strain evidence="3">JCM 31486</strain>
    </source>
</reference>
<gene>
    <name evidence="2" type="ORF">ACFQ1S_43865</name>
</gene>
<keyword evidence="3" id="KW-1185">Reference proteome</keyword>
<keyword evidence="2" id="KW-0012">Acyltransferase</keyword>
<comment type="caution">
    <text evidence="2">The sequence shown here is derived from an EMBL/GenBank/DDBJ whole genome shotgun (WGS) entry which is preliminary data.</text>
</comment>
<dbReference type="GO" id="GO:0016746">
    <property type="term" value="F:acyltransferase activity"/>
    <property type="evidence" value="ECO:0007669"/>
    <property type="project" value="UniProtKB-KW"/>
</dbReference>
<evidence type="ECO:0000313" key="3">
    <source>
        <dbReference type="Proteomes" id="UP001597045"/>
    </source>
</evidence>
<proteinExistence type="predicted"/>
<organism evidence="2 3">
    <name type="scientific">Kibdelosporangium lantanae</name>
    <dbReference type="NCBI Taxonomy" id="1497396"/>
    <lineage>
        <taxon>Bacteria</taxon>
        <taxon>Bacillati</taxon>
        <taxon>Actinomycetota</taxon>
        <taxon>Actinomycetes</taxon>
        <taxon>Pseudonocardiales</taxon>
        <taxon>Pseudonocardiaceae</taxon>
        <taxon>Kibdelosporangium</taxon>
    </lineage>
</organism>
<protein>
    <submittedName>
        <fullName evidence="2">GNAT family N-acetyltransferase</fullName>
        <ecNumber evidence="2">2.3.-.-</ecNumber>
    </submittedName>
</protein>
<evidence type="ECO:0000259" key="1">
    <source>
        <dbReference type="Pfam" id="PF13302"/>
    </source>
</evidence>
<dbReference type="InterPro" id="IPR000182">
    <property type="entry name" value="GNAT_dom"/>
</dbReference>
<sequence length="69" mass="7851">CRPLLRIAFKTLEAHRVCGRLDAANVASARVLEKLGMRREALFRENEFVKGEWTDEAVYAILASEWTGD</sequence>
<dbReference type="EMBL" id="JBHTIS010004070">
    <property type="protein sequence ID" value="MFD1052020.1"/>
    <property type="molecule type" value="Genomic_DNA"/>
</dbReference>
<dbReference type="PANTHER" id="PTHR43441:SF11">
    <property type="entry name" value="RIBOSOMAL-PROTEIN-SERINE ACETYLTRANSFERASE"/>
    <property type="match status" value="1"/>
</dbReference>
<dbReference type="PANTHER" id="PTHR43441">
    <property type="entry name" value="RIBOSOMAL-PROTEIN-SERINE ACETYLTRANSFERASE"/>
    <property type="match status" value="1"/>
</dbReference>
<dbReference type="Proteomes" id="UP001597045">
    <property type="component" value="Unassembled WGS sequence"/>
</dbReference>
<accession>A0ABW3MN65</accession>
<evidence type="ECO:0000313" key="2">
    <source>
        <dbReference type="EMBL" id="MFD1052020.1"/>
    </source>
</evidence>
<feature type="domain" description="N-acetyltransferase" evidence="1">
    <location>
        <begin position="2"/>
        <end position="38"/>
    </location>
</feature>
<dbReference type="Pfam" id="PF13302">
    <property type="entry name" value="Acetyltransf_3"/>
    <property type="match status" value="1"/>
</dbReference>